<evidence type="ECO:0000256" key="2">
    <source>
        <dbReference type="ARBA" id="ARBA00022771"/>
    </source>
</evidence>
<feature type="compositionally biased region" description="Low complexity" evidence="6">
    <location>
        <begin position="239"/>
        <end position="250"/>
    </location>
</feature>
<feature type="region of interest" description="Disordered" evidence="6">
    <location>
        <begin position="134"/>
        <end position="265"/>
    </location>
</feature>
<dbReference type="InterPro" id="IPR012921">
    <property type="entry name" value="SPOC_C"/>
</dbReference>
<dbReference type="Proteomes" id="UP001255856">
    <property type="component" value="Unassembled WGS sequence"/>
</dbReference>
<dbReference type="Pfam" id="PF07744">
    <property type="entry name" value="SPOC"/>
    <property type="match status" value="1"/>
</dbReference>
<dbReference type="PANTHER" id="PTHR11477">
    <property type="entry name" value="TRANSCRIPTION FACTOR S-II ZINC FINGER DOMAIN-CONTAINING PROTEIN"/>
    <property type="match status" value="1"/>
</dbReference>
<dbReference type="GO" id="GO:0006351">
    <property type="term" value="P:DNA-templated transcription"/>
    <property type="evidence" value="ECO:0007669"/>
    <property type="project" value="InterPro"/>
</dbReference>
<keyword evidence="5" id="KW-0175">Coiled coil</keyword>
<dbReference type="InterPro" id="IPR036575">
    <property type="entry name" value="TFIIS_cen_dom_sf"/>
</dbReference>
<feature type="compositionally biased region" description="Acidic residues" evidence="6">
    <location>
        <begin position="205"/>
        <end position="221"/>
    </location>
</feature>
<dbReference type="AlphaFoldDB" id="A0AAD9ILN3"/>
<evidence type="ECO:0000259" key="7">
    <source>
        <dbReference type="PROSITE" id="PS51321"/>
    </source>
</evidence>
<feature type="domain" description="TFIIS central" evidence="7">
    <location>
        <begin position="268"/>
        <end position="390"/>
    </location>
</feature>
<keyword evidence="9" id="KW-1185">Reference proteome</keyword>
<feature type="coiled-coil region" evidence="5">
    <location>
        <begin position="360"/>
        <end position="387"/>
    </location>
</feature>
<organism evidence="8 9">
    <name type="scientific">Prototheca wickerhamii</name>
    <dbReference type="NCBI Taxonomy" id="3111"/>
    <lineage>
        <taxon>Eukaryota</taxon>
        <taxon>Viridiplantae</taxon>
        <taxon>Chlorophyta</taxon>
        <taxon>core chlorophytes</taxon>
        <taxon>Trebouxiophyceae</taxon>
        <taxon>Chlorellales</taxon>
        <taxon>Chlorellaceae</taxon>
        <taxon>Prototheca</taxon>
    </lineage>
</organism>
<dbReference type="SMART" id="SM00510">
    <property type="entry name" value="TFS2M"/>
    <property type="match status" value="1"/>
</dbReference>
<dbReference type="InterPro" id="IPR003618">
    <property type="entry name" value="TFIIS_cen_dom"/>
</dbReference>
<keyword evidence="3" id="KW-0862">Zinc</keyword>
<feature type="region of interest" description="Disordered" evidence="6">
    <location>
        <begin position="398"/>
        <end position="479"/>
    </location>
</feature>
<accession>A0AAD9ILN3</accession>
<dbReference type="PROSITE" id="PS51321">
    <property type="entry name" value="TFIIS_CENTRAL"/>
    <property type="match status" value="1"/>
</dbReference>
<reference evidence="8" key="1">
    <citation type="submission" date="2021-01" db="EMBL/GenBank/DDBJ databases">
        <authorList>
            <person name="Eckstrom K.M.E."/>
        </authorList>
    </citation>
    <scope>NUCLEOTIDE SEQUENCE</scope>
    <source>
        <strain evidence="8">UVCC 0001</strain>
    </source>
</reference>
<feature type="compositionally biased region" description="Low complexity" evidence="6">
    <location>
        <begin position="459"/>
        <end position="478"/>
    </location>
</feature>
<evidence type="ECO:0000313" key="8">
    <source>
        <dbReference type="EMBL" id="KAK2078905.1"/>
    </source>
</evidence>
<evidence type="ECO:0000256" key="5">
    <source>
        <dbReference type="SAM" id="Coils"/>
    </source>
</evidence>
<dbReference type="SUPFAM" id="SSF46942">
    <property type="entry name" value="Elongation factor TFIIS domain 2"/>
    <property type="match status" value="1"/>
</dbReference>
<evidence type="ECO:0000256" key="1">
    <source>
        <dbReference type="ARBA" id="ARBA00022723"/>
    </source>
</evidence>
<dbReference type="Gene3D" id="1.10.472.30">
    <property type="entry name" value="Transcription elongation factor S-II, central domain"/>
    <property type="match status" value="1"/>
</dbReference>
<sequence length="776" mass="82244">MQRIETGIQRSDSPLAAFEDAPARSGPKVSFVYKLLKPSDLKPSLVSRSVYVLWPEEEEAGGEDSASAQWYHARVDSYDSAKKRGTLFYDETEELEEGADLADLVAQGHLAFKEPRPLDHKLKRDEVALDVAYSGRPLEERLLRPAQSQAEKEGAAVLAGDSESEEAAAMEDDEEEDPDFELEAEAARPTQSGSAGKRKRGEGSPSDEEENEEGDGFDSDEAPLSARAARMGRGRPGARRPSASPPSSFYGSGGSAAGASAAAGDEAIRDKVREGLAAALKLAAEEAGARGEAADAAAPADVAAEVEAALFSLHGGTSKEYKAKFRTLQFNLKDPANPDLRGDVLLGRLGASKLVRLSPTELANKELAEYRRRKEEEALKMAVLDAEAAAKFSTAAALETTRERGGMSAPASGARDRGDDKENAGTENVAAEGAGAEPEAGASEEDPPGSRSDDPTINTSTSWATPPTSPTAPQGSQTRLHWDQIKASALESVAEEGHDREASAGEDVYAAWRAEESLGREDSGLREATAGRLAQEGSGAIAAPSYHHSPTTTDAATEQLQHLFAYSASEAPDLGPRPRVWESELVLPGEGSVLISIDRLAGTADPALLLGDQSVEVRGRVALEKLEEFLLGLRHSRHRVVALGVARLGPGATERERATWRQLLELYADRDRAGIAGPAAGVELYLLARGELTARVLGAAQRELGDGGDGLLRPGAALGADEALVLLIHKEDLDARAGAVTPLIRGRAGGRRRAVLVLGGPAGGRRRRRALPRRRP</sequence>
<keyword evidence="2" id="KW-0863">Zinc-finger</keyword>
<evidence type="ECO:0000256" key="3">
    <source>
        <dbReference type="ARBA" id="ARBA00022833"/>
    </source>
</evidence>
<dbReference type="GO" id="GO:0005634">
    <property type="term" value="C:nucleus"/>
    <property type="evidence" value="ECO:0007669"/>
    <property type="project" value="TreeGrafter"/>
</dbReference>
<evidence type="ECO:0000256" key="6">
    <source>
        <dbReference type="SAM" id="MobiDB-lite"/>
    </source>
</evidence>
<evidence type="ECO:0000256" key="4">
    <source>
        <dbReference type="ARBA" id="ARBA00023242"/>
    </source>
</evidence>
<dbReference type="PANTHER" id="PTHR11477:SF0">
    <property type="entry name" value="IP08861P-RELATED"/>
    <property type="match status" value="1"/>
</dbReference>
<keyword evidence="4" id="KW-0539">Nucleus</keyword>
<proteinExistence type="predicted"/>
<name>A0AAD9ILN3_PROWI</name>
<keyword evidence="1" id="KW-0479">Metal-binding</keyword>
<evidence type="ECO:0000313" key="9">
    <source>
        <dbReference type="Proteomes" id="UP001255856"/>
    </source>
</evidence>
<feature type="compositionally biased region" description="Low complexity" evidence="6">
    <location>
        <begin position="425"/>
        <end position="441"/>
    </location>
</feature>
<gene>
    <name evidence="8" type="ORF">QBZ16_002595</name>
</gene>
<feature type="compositionally biased region" description="Acidic residues" evidence="6">
    <location>
        <begin position="162"/>
        <end position="184"/>
    </location>
</feature>
<feature type="region of interest" description="Disordered" evidence="6">
    <location>
        <begin position="1"/>
        <end position="23"/>
    </location>
</feature>
<dbReference type="GO" id="GO:0008270">
    <property type="term" value="F:zinc ion binding"/>
    <property type="evidence" value="ECO:0007669"/>
    <property type="project" value="UniProtKB-KW"/>
</dbReference>
<comment type="caution">
    <text evidence="8">The sequence shown here is derived from an EMBL/GenBank/DDBJ whole genome shotgun (WGS) entry which is preliminary data.</text>
</comment>
<protein>
    <recommendedName>
        <fullName evidence="7">TFIIS central domain-containing protein</fullName>
    </recommendedName>
</protein>
<dbReference type="EMBL" id="JASFZW010000003">
    <property type="protein sequence ID" value="KAK2078905.1"/>
    <property type="molecule type" value="Genomic_DNA"/>
</dbReference>
<feature type="compositionally biased region" description="Basic and acidic residues" evidence="6">
    <location>
        <begin position="414"/>
        <end position="424"/>
    </location>
</feature>
<dbReference type="Pfam" id="PF07500">
    <property type="entry name" value="TFIIS_M"/>
    <property type="match status" value="1"/>
</dbReference>